<evidence type="ECO:0000256" key="1">
    <source>
        <dbReference type="SAM" id="MobiDB-lite"/>
    </source>
</evidence>
<feature type="region of interest" description="Disordered" evidence="1">
    <location>
        <begin position="1"/>
        <end position="33"/>
    </location>
</feature>
<dbReference type="Proteomes" id="UP000327085">
    <property type="component" value="Chromosome 6"/>
</dbReference>
<dbReference type="EMBL" id="CABIKO010000323">
    <property type="protein sequence ID" value="VVA34237.1"/>
    <property type="molecule type" value="Genomic_DNA"/>
</dbReference>
<keyword evidence="2" id="KW-0808">Transferase</keyword>
<dbReference type="InParanoid" id="A0A5E4G3B0"/>
<accession>A0A5E4G3B0</accession>
<keyword evidence="2" id="KW-0418">Kinase</keyword>
<organism evidence="2 3">
    <name type="scientific">Prunus dulcis</name>
    <name type="common">Almond</name>
    <name type="synonym">Amygdalus dulcis</name>
    <dbReference type="NCBI Taxonomy" id="3755"/>
    <lineage>
        <taxon>Eukaryota</taxon>
        <taxon>Viridiplantae</taxon>
        <taxon>Streptophyta</taxon>
        <taxon>Embryophyta</taxon>
        <taxon>Tracheophyta</taxon>
        <taxon>Spermatophyta</taxon>
        <taxon>Magnoliopsida</taxon>
        <taxon>eudicotyledons</taxon>
        <taxon>Gunneridae</taxon>
        <taxon>Pentapetalae</taxon>
        <taxon>rosids</taxon>
        <taxon>fabids</taxon>
        <taxon>Rosales</taxon>
        <taxon>Rosaceae</taxon>
        <taxon>Amygdaloideae</taxon>
        <taxon>Amygdaleae</taxon>
        <taxon>Prunus</taxon>
    </lineage>
</organism>
<sequence length="171" mass="18137">MRNRNREESTCPDNPIAGKPGQLPGHVGQDVDRVRQDQQDLVVRVLGEPRDNIAEEADVSVEQVEPGLAEDLAGPSGDDVELRSDCDGVVDVGYDLGAGEEGGGVLEVEHLVAELLRFGVDEDELVGEVLGEDGLGDGHNHIAGMAPITENLVWRLVGEGEAAPEMGLKKA</sequence>
<proteinExistence type="predicted"/>
<gene>
    <name evidence="2" type="ORF">ALMOND_2B027985</name>
</gene>
<reference evidence="3" key="1">
    <citation type="journal article" date="2020" name="Plant J.">
        <title>Transposons played a major role in the diversification between the closely related almond and peach genomes: results from the almond genome sequence.</title>
        <authorList>
            <person name="Alioto T."/>
            <person name="Alexiou K.G."/>
            <person name="Bardil A."/>
            <person name="Barteri F."/>
            <person name="Castanera R."/>
            <person name="Cruz F."/>
            <person name="Dhingra A."/>
            <person name="Duval H."/>
            <person name="Fernandez I Marti A."/>
            <person name="Frias L."/>
            <person name="Galan B."/>
            <person name="Garcia J.L."/>
            <person name="Howad W."/>
            <person name="Gomez-Garrido J."/>
            <person name="Gut M."/>
            <person name="Julca I."/>
            <person name="Morata J."/>
            <person name="Puigdomenech P."/>
            <person name="Ribeca P."/>
            <person name="Rubio Cabetas M.J."/>
            <person name="Vlasova A."/>
            <person name="Wirthensohn M."/>
            <person name="Garcia-Mas J."/>
            <person name="Gabaldon T."/>
            <person name="Casacuberta J.M."/>
            <person name="Arus P."/>
        </authorList>
    </citation>
    <scope>NUCLEOTIDE SEQUENCE [LARGE SCALE GENOMIC DNA]</scope>
    <source>
        <strain evidence="3">cv. Texas</strain>
    </source>
</reference>
<evidence type="ECO:0000313" key="3">
    <source>
        <dbReference type="Proteomes" id="UP000327085"/>
    </source>
</evidence>
<dbReference type="GO" id="GO:0016301">
    <property type="term" value="F:kinase activity"/>
    <property type="evidence" value="ECO:0007669"/>
    <property type="project" value="UniProtKB-KW"/>
</dbReference>
<protein>
    <submittedName>
        <fullName evidence="2">PREDICTED: LEAF RUST 10 DISEASE-RESISTANCE LOCUS RECEPTOR-LIKE PROTEIN KINASE 2</fullName>
    </submittedName>
</protein>
<keyword evidence="2" id="KW-0675">Receptor</keyword>
<dbReference type="Gramene" id="VVA34237">
    <property type="protein sequence ID" value="VVA34237"/>
    <property type="gene ID" value="Prudul26B027985"/>
</dbReference>
<name>A0A5E4G3B0_PRUDU</name>
<evidence type="ECO:0000313" key="2">
    <source>
        <dbReference type="EMBL" id="VVA34237.1"/>
    </source>
</evidence>
<dbReference type="AlphaFoldDB" id="A0A5E4G3B0"/>